<dbReference type="GO" id="GO:0006412">
    <property type="term" value="P:translation"/>
    <property type="evidence" value="ECO:0007669"/>
    <property type="project" value="InterPro"/>
</dbReference>
<name>A0A7S6UA52_9STRA</name>
<dbReference type="GO" id="GO:0005763">
    <property type="term" value="C:mitochondrial small ribosomal subunit"/>
    <property type="evidence" value="ECO:0007669"/>
    <property type="project" value="TreeGrafter"/>
</dbReference>
<dbReference type="AlphaFoldDB" id="A0A7S6UA52"/>
<dbReference type="Gene3D" id="3.40.50.10490">
    <property type="entry name" value="Glucose-6-phosphate isomerase like protein, domain 1"/>
    <property type="match status" value="1"/>
</dbReference>
<dbReference type="PANTHER" id="PTHR12534:SF0">
    <property type="entry name" value="SMALL RIBOSOMAL SUBUNIT PROTEIN US2M"/>
    <property type="match status" value="1"/>
</dbReference>
<dbReference type="SUPFAM" id="SSF52313">
    <property type="entry name" value="Ribosomal protein S2"/>
    <property type="match status" value="1"/>
</dbReference>
<sequence>MGIASIKHQNLKRNLIESRAYLGPYKDFAHKSLHPMLLGQRNKMLFYHLDTNLQALQRALGLMENIISRGGKILFLEGPPALPKILPPQSGGIFRPWTYGVIEKADEPALIVLHNPSPTAIQEAKKQQSPILGFVTEDLRGIDYPILLNLASPFAQNFYLSLVREVFLRGLRKGRK</sequence>
<protein>
    <submittedName>
        <fullName evidence="1">Ribosomal protein S2</fullName>
    </submittedName>
</protein>
<dbReference type="InterPro" id="IPR005706">
    <property type="entry name" value="Ribosomal_uS2_bac/mit/plastid"/>
</dbReference>
<reference evidence="1" key="1">
    <citation type="submission" date="2020-03" db="EMBL/GenBank/DDBJ databases">
        <title>Schizocladia ischiensis organellar genomes: estimating the origin of multicellularity in heterokonts and the emergence of shallow ocean ecosystems.</title>
        <authorList>
            <person name="Phillips N."/>
            <person name="Brawn E.L."/>
            <person name="Boore J."/>
            <person name="Cheda B."/>
            <person name="Salomon M."/>
            <person name="Kawai H."/>
            <person name="Yamagishi T."/>
        </authorList>
    </citation>
    <scope>NUCLEOTIDE SEQUENCE</scope>
</reference>
<organism evidence="1">
    <name type="scientific">Schizocladia ischiensis</name>
    <dbReference type="NCBI Taxonomy" id="196139"/>
    <lineage>
        <taxon>Eukaryota</taxon>
        <taxon>Sar</taxon>
        <taxon>Stramenopiles</taxon>
        <taxon>Ochrophyta</taxon>
        <taxon>PX clade</taxon>
        <taxon>Schizocladiophyceae</taxon>
        <taxon>Schizocladiales</taxon>
        <taxon>Schizocladiaceae</taxon>
        <taxon>Schizocladia</taxon>
    </lineage>
</organism>
<proteinExistence type="predicted"/>
<evidence type="ECO:0000313" key="1">
    <source>
        <dbReference type="EMBL" id="QOW07616.1"/>
    </source>
</evidence>
<geneLocation type="mitochondrion" evidence="1"/>
<gene>
    <name evidence="1" type="primary">rps2</name>
</gene>
<keyword evidence="1" id="KW-0689">Ribosomal protein</keyword>
<dbReference type="EMBL" id="MT259947">
    <property type="protein sequence ID" value="QOW07616.1"/>
    <property type="molecule type" value="Genomic_DNA"/>
</dbReference>
<keyword evidence="1" id="KW-0496">Mitochondrion</keyword>
<keyword evidence="1" id="KW-0687">Ribonucleoprotein</keyword>
<dbReference type="PANTHER" id="PTHR12534">
    <property type="entry name" value="30S RIBOSOMAL PROTEIN S2 PROKARYOTIC AND ORGANELLAR"/>
    <property type="match status" value="1"/>
</dbReference>
<dbReference type="RefSeq" id="YP_010032402.1">
    <property type="nucleotide sequence ID" value="NC_053869.1"/>
</dbReference>
<accession>A0A7S6UA52</accession>
<dbReference type="GO" id="GO:0003735">
    <property type="term" value="F:structural constituent of ribosome"/>
    <property type="evidence" value="ECO:0007669"/>
    <property type="project" value="InterPro"/>
</dbReference>
<dbReference type="GeneID" id="63377937"/>
<dbReference type="InterPro" id="IPR023591">
    <property type="entry name" value="Ribosomal_uS2_flav_dom_sf"/>
</dbReference>